<accession>A0A6L2LTL3</accession>
<evidence type="ECO:0000313" key="4">
    <source>
        <dbReference type="EMBL" id="GEU64610.1"/>
    </source>
</evidence>
<feature type="region of interest" description="Disordered" evidence="2">
    <location>
        <begin position="1094"/>
        <end position="1116"/>
    </location>
</feature>
<feature type="region of interest" description="Disordered" evidence="2">
    <location>
        <begin position="105"/>
        <end position="150"/>
    </location>
</feature>
<dbReference type="GO" id="GO:0015074">
    <property type="term" value="P:DNA integration"/>
    <property type="evidence" value="ECO:0007669"/>
    <property type="project" value="InterPro"/>
</dbReference>
<feature type="domain" description="Integrase catalytic" evidence="3">
    <location>
        <begin position="1207"/>
        <end position="1387"/>
    </location>
</feature>
<feature type="compositionally biased region" description="Polar residues" evidence="2">
    <location>
        <begin position="367"/>
        <end position="384"/>
    </location>
</feature>
<comment type="caution">
    <text evidence="4">The sequence shown here is derived from an EMBL/GenBank/DDBJ whole genome shotgun (WGS) entry which is preliminary data.</text>
</comment>
<feature type="region of interest" description="Disordered" evidence="2">
    <location>
        <begin position="311"/>
        <end position="384"/>
    </location>
</feature>
<feature type="region of interest" description="Disordered" evidence="2">
    <location>
        <begin position="2085"/>
        <end position="2104"/>
    </location>
</feature>
<evidence type="ECO:0000256" key="1">
    <source>
        <dbReference type="SAM" id="Coils"/>
    </source>
</evidence>
<dbReference type="CDD" id="cd09272">
    <property type="entry name" value="RNase_HI_RT_Ty1"/>
    <property type="match status" value="1"/>
</dbReference>
<dbReference type="SUPFAM" id="SSF53098">
    <property type="entry name" value="Ribonuclease H-like"/>
    <property type="match status" value="1"/>
</dbReference>
<feature type="compositionally biased region" description="Polar residues" evidence="2">
    <location>
        <begin position="311"/>
        <end position="334"/>
    </location>
</feature>
<dbReference type="InterPro" id="IPR013103">
    <property type="entry name" value="RVT_2"/>
</dbReference>
<dbReference type="PROSITE" id="PS50994">
    <property type="entry name" value="INTEGRASE"/>
    <property type="match status" value="1"/>
</dbReference>
<feature type="compositionally biased region" description="Basic and acidic residues" evidence="2">
    <location>
        <begin position="223"/>
        <end position="241"/>
    </location>
</feature>
<proteinExistence type="predicted"/>
<organism evidence="4">
    <name type="scientific">Tanacetum cinerariifolium</name>
    <name type="common">Dalmatian daisy</name>
    <name type="synonym">Chrysanthemum cinerariifolium</name>
    <dbReference type="NCBI Taxonomy" id="118510"/>
    <lineage>
        <taxon>Eukaryota</taxon>
        <taxon>Viridiplantae</taxon>
        <taxon>Streptophyta</taxon>
        <taxon>Embryophyta</taxon>
        <taxon>Tracheophyta</taxon>
        <taxon>Spermatophyta</taxon>
        <taxon>Magnoliopsida</taxon>
        <taxon>eudicotyledons</taxon>
        <taxon>Gunneridae</taxon>
        <taxon>Pentapetalae</taxon>
        <taxon>asterids</taxon>
        <taxon>campanulids</taxon>
        <taxon>Asterales</taxon>
        <taxon>Asteraceae</taxon>
        <taxon>Asteroideae</taxon>
        <taxon>Anthemideae</taxon>
        <taxon>Anthemidinae</taxon>
        <taxon>Tanacetum</taxon>
    </lineage>
</organism>
<evidence type="ECO:0000256" key="2">
    <source>
        <dbReference type="SAM" id="MobiDB-lite"/>
    </source>
</evidence>
<feature type="compositionally biased region" description="Pro residues" evidence="2">
    <location>
        <begin position="2093"/>
        <end position="2104"/>
    </location>
</feature>
<feature type="compositionally biased region" description="Polar residues" evidence="2">
    <location>
        <begin position="351"/>
        <end position="360"/>
    </location>
</feature>
<protein>
    <submittedName>
        <fullName evidence="4">Uncharacterized mitochondrial protein AtMg00810-like</fullName>
    </submittedName>
</protein>
<evidence type="ECO:0000259" key="3">
    <source>
        <dbReference type="PROSITE" id="PS50994"/>
    </source>
</evidence>
<dbReference type="Pfam" id="PF07727">
    <property type="entry name" value="RVT_2"/>
    <property type="match status" value="1"/>
</dbReference>
<dbReference type="PANTHER" id="PTHR11439:SF495">
    <property type="entry name" value="REVERSE TRANSCRIPTASE, RNA-DEPENDENT DNA POLYMERASE-RELATED"/>
    <property type="match status" value="1"/>
</dbReference>
<feature type="compositionally biased region" description="Basic and acidic residues" evidence="2">
    <location>
        <begin position="194"/>
        <end position="204"/>
    </location>
</feature>
<dbReference type="InterPro" id="IPR025724">
    <property type="entry name" value="GAG-pre-integrase_dom"/>
</dbReference>
<feature type="region of interest" description="Disordered" evidence="2">
    <location>
        <begin position="2053"/>
        <end position="2079"/>
    </location>
</feature>
<feature type="compositionally biased region" description="Acidic residues" evidence="2">
    <location>
        <begin position="242"/>
        <end position="270"/>
    </location>
</feature>
<feature type="compositionally biased region" description="Basic residues" evidence="2">
    <location>
        <begin position="125"/>
        <end position="148"/>
    </location>
</feature>
<dbReference type="InterPro" id="IPR001584">
    <property type="entry name" value="Integrase_cat-core"/>
</dbReference>
<dbReference type="InterPro" id="IPR012337">
    <property type="entry name" value="RNaseH-like_sf"/>
</dbReference>
<name>A0A6L2LTL3_TANCI</name>
<dbReference type="Gene3D" id="3.30.420.10">
    <property type="entry name" value="Ribonuclease H-like superfamily/Ribonuclease H"/>
    <property type="match status" value="1"/>
</dbReference>
<dbReference type="SUPFAM" id="SSF56672">
    <property type="entry name" value="DNA/RNA polymerases"/>
    <property type="match status" value="1"/>
</dbReference>
<keyword evidence="1" id="KW-0175">Coiled coil</keyword>
<reference evidence="4" key="1">
    <citation type="journal article" date="2019" name="Sci. Rep.">
        <title>Draft genome of Tanacetum cinerariifolium, the natural source of mosquito coil.</title>
        <authorList>
            <person name="Yamashiro T."/>
            <person name="Shiraishi A."/>
            <person name="Satake H."/>
            <person name="Nakayama K."/>
        </authorList>
    </citation>
    <scope>NUCLEOTIDE SEQUENCE</scope>
</reference>
<feature type="region of interest" description="Disordered" evidence="2">
    <location>
        <begin position="169"/>
        <end position="292"/>
    </location>
</feature>
<feature type="coiled-coil region" evidence="1">
    <location>
        <begin position="916"/>
        <end position="943"/>
    </location>
</feature>
<dbReference type="PANTHER" id="PTHR11439">
    <property type="entry name" value="GAG-POL-RELATED RETROTRANSPOSON"/>
    <property type="match status" value="1"/>
</dbReference>
<dbReference type="GO" id="GO:0003676">
    <property type="term" value="F:nucleic acid binding"/>
    <property type="evidence" value="ECO:0007669"/>
    <property type="project" value="InterPro"/>
</dbReference>
<dbReference type="Pfam" id="PF13976">
    <property type="entry name" value="gag_pre-integrs"/>
    <property type="match status" value="1"/>
</dbReference>
<dbReference type="InterPro" id="IPR043502">
    <property type="entry name" value="DNA/RNA_pol_sf"/>
</dbReference>
<sequence>MFQIENKEAKKMNKMSYPRFTKIIIDYFMLKDRSISRRSKIFWHTAQDDTMLTFMRCISRHEKTQVYGTILSKELTNQAMLESKSYKTCYTFTFGEKTSKLKYVRKKADSDTSPKQKPAQATKGNRLKTKAKVAKSNKKKQPVKKPKAKGLAVLSEVALTAAEQLKLATKRSKTQFHSSHASGLGDGVDTQLKVPDEQHLKTTGEDEGTGTIPGVPNVPIYEFESKKESWGDSEDKDKDDVNDSDNISDEGNDDNDGNNGNDGDDDDANDDDKKESDDKNEDDEDTDINKTELDKIKIPELYDDVNVNLGNEDTEMTNADQGASEQQNASQQSRFKQEEEDAHVTLIHVLDTQNTRGPTQSSSVSSDFTSKLLNHDNPSPANNEIASLVDTTAHHATSIPKISSSFTTPTPPPPSFLNPLSEAINKAIQEHNFDCREEAQAEKREYIELVDSMSSYEAVAILFEFKLTKILIDKMKKNKLFDIADYKRELYNESRRQRQRSRPLRWIRPRDEKKEIKGASQAIEDSGMQQDQEFVMGDNDEQPADKEGLKRQSFYGYASNMTSSKDDYSKRRIFVVTRLKIMKKYDYGHLEEIEVRQDDQKLYTFRECDFKRLRLQDIEDMLLLLVEDLQLGVKSYQKKLNLTKPDTYRSNLKNKTAYTSYSDPHGIIYVDRYRRKRLMRADELHKFNDGMLNDVRSALHDIAAGIRMEYPSMRKWSNLDKKRARESPQAAGMDNMIFSYFVLSHFSQNQRNQPRHIPLDSVVVLRYEKRKIKGKVITEMELVPKQTQQGSIYTDQRGTMVMATVFDEVTKTLSFISVDNHKPKPAEKEPANYALMAFSSSSSSFNNEVVSCSKACTKAYAQLQSHYDKLTFDFQKSQFDVISYQTGLESVEARLLIYKQNESVFEKDIKLPKLEVQLRDNALVSLRQNLKKAEQERDDLKLKFQSSNGYHAVPSPYTGTFMPPKPDLVFNNAPNGVETDHSAFTVKLSPTKPDQDIVPSFVQSTAHIKSLRPSVQHVKTSIPAATLKPASPKPTSNGKRMTRKACFMCKSLDHLIKDCNYHEKKMAQPTVSTDVPKFKVTRPRHVKPVVTKFNSPTRQPINHRQSPKASNSPPRVTTVQAPVVSAAQGNMSYLSDFEELNSGYVTFGGYPKGGKSSEKGKIRTGKLDFDDVYLVKELKFNLFSMPDESQVLLGVPKKNNMYNVNLKNIVPSGVLTCLFAKATIDESNLWHRRLGHINFKTMNKLVKDDYSRFNWVFFLATKDETSPILNTFITGLENQLSLKVKVIRSDNETKFKNYDLNQFCGMKGIKRKFSVPTTPQQNGIAESKNRTLTNAARTMLADSLLPIPFWAEAVNTACKFDEKVDEGFLVGYYVSSSGPTWLFDIDTLTRTMNYQPVTAGNQSNPSVGFQNKFDAEKAGEESDQQYVFFPVWSSGSTNPQNTDGNGALMKRSLRLTKRSMSLKSMFLQAVALCQRNKMTRPRERLKARVLNNTFSVAGPSNADASLTHGKSSIIDASQLLDDPDTTKLEDITYSDNEDDIGAEADFNNLETSITSAFLYGTIEEEVYVCQPLGFEDPDYPDKVYKVVKALYGLHQAPRAWYETLANYLLENSFQRGKIDQTVFIKRQKGDILLVQIYVDDIIFGSTNKDLCKCFEKLMKDKFQMSSMGELTFFLGLQVKQKKDGIFISQDKYIAEILRKFGLTEGKSASTPINTEKPLLKDHDGKDVDVHTYRSMIGSLMYLTSSRADIMFAVCACARFQVTPKALHLHKVKRIFRYLKGKPHLGLWYLKDLPFDLVAYLDSDYAGVSLDRKSTTEGCQFLGCRLISWQCKKQIVVATSSTKAEYVVAASCCAQTTVVVKKVNDIIRLQALVDKKKVVVTEATIQDALRLDDAEGVECLPNEEIFAELARMGCEKPSTKLTFYKAFFSSQWKFMLHTILQCMSAKRTSWNEFSSSRASAVIYLSSGRKFNFSKYIFDSLVRNVDSPTKFYMYPRFLQLMIRKQIGDLSTHTTKYTSPALTQKVFVNMRRVGKRFFGVETPLFEGMLVAQEVGEGVDDEEHDDGFPATGDTAEGDVSAAQDKVHIVAEEASIPSPTPPTPPPQPS</sequence>
<gene>
    <name evidence="4" type="ORF">Tci_036588</name>
</gene>
<dbReference type="InterPro" id="IPR036397">
    <property type="entry name" value="RNaseH_sf"/>
</dbReference>
<dbReference type="EMBL" id="BKCJ010005051">
    <property type="protein sequence ID" value="GEU64610.1"/>
    <property type="molecule type" value="Genomic_DNA"/>
</dbReference>